<organism evidence="5 6">
    <name type="scientific">Occallatibacter riparius</name>
    <dbReference type="NCBI Taxonomy" id="1002689"/>
    <lineage>
        <taxon>Bacteria</taxon>
        <taxon>Pseudomonadati</taxon>
        <taxon>Acidobacteriota</taxon>
        <taxon>Terriglobia</taxon>
        <taxon>Terriglobales</taxon>
        <taxon>Acidobacteriaceae</taxon>
        <taxon>Occallatibacter</taxon>
    </lineage>
</organism>
<reference evidence="5" key="1">
    <citation type="submission" date="2021-04" db="EMBL/GenBank/DDBJ databases">
        <title>Phylogenetic analysis of Acidobacteriaceae.</title>
        <authorList>
            <person name="Qiu L."/>
            <person name="Zhang Q."/>
        </authorList>
    </citation>
    <scope>NUCLEOTIDE SEQUENCE</scope>
    <source>
        <strain evidence="5">DSM 25168</strain>
    </source>
</reference>
<dbReference type="InterPro" id="IPR036390">
    <property type="entry name" value="WH_DNA-bd_sf"/>
</dbReference>
<keyword evidence="6" id="KW-1185">Reference proteome</keyword>
<dbReference type="AlphaFoldDB" id="A0A9J7BJN2"/>
<dbReference type="Gene3D" id="1.10.10.10">
    <property type="entry name" value="Winged helix-like DNA-binding domain superfamily/Winged helix DNA-binding domain"/>
    <property type="match status" value="1"/>
</dbReference>
<dbReference type="GO" id="GO:0003677">
    <property type="term" value="F:DNA binding"/>
    <property type="evidence" value="ECO:0007669"/>
    <property type="project" value="UniProtKB-KW"/>
</dbReference>
<evidence type="ECO:0000256" key="2">
    <source>
        <dbReference type="ARBA" id="ARBA00023015"/>
    </source>
</evidence>
<dbReference type="InterPro" id="IPR036388">
    <property type="entry name" value="WH-like_DNA-bd_sf"/>
</dbReference>
<gene>
    <name evidence="5" type="ORF">MOP44_19510</name>
</gene>
<evidence type="ECO:0000256" key="3">
    <source>
        <dbReference type="ARBA" id="ARBA00023125"/>
    </source>
</evidence>
<sequence>MTQTRLSKLEFAIMNVLWERGECSIRDIQEGIPGKKKPAYTTIQTTVYRMEAKDAVRRVRKVGNFHLFAATLSRASAQRRVIDDLLAFFGGKTQPVMAHLIESGKLTMDDVREAERALEEMQKKEKP</sequence>
<proteinExistence type="inferred from homology"/>
<evidence type="ECO:0000256" key="1">
    <source>
        <dbReference type="ARBA" id="ARBA00011046"/>
    </source>
</evidence>
<dbReference type="GO" id="GO:0045892">
    <property type="term" value="P:negative regulation of DNA-templated transcription"/>
    <property type="evidence" value="ECO:0007669"/>
    <property type="project" value="InterPro"/>
</dbReference>
<keyword evidence="2" id="KW-0805">Transcription regulation</keyword>
<evidence type="ECO:0000256" key="4">
    <source>
        <dbReference type="ARBA" id="ARBA00023163"/>
    </source>
</evidence>
<protein>
    <submittedName>
        <fullName evidence="5">BlaI/MecI/CopY family transcriptional regulator</fullName>
    </submittedName>
</protein>
<dbReference type="Pfam" id="PF03965">
    <property type="entry name" value="Penicillinase_R"/>
    <property type="match status" value="1"/>
</dbReference>
<dbReference type="PIRSF" id="PIRSF019455">
    <property type="entry name" value="CopR_AtkY"/>
    <property type="match status" value="1"/>
</dbReference>
<dbReference type="Proteomes" id="UP001059380">
    <property type="component" value="Chromosome"/>
</dbReference>
<evidence type="ECO:0000313" key="6">
    <source>
        <dbReference type="Proteomes" id="UP001059380"/>
    </source>
</evidence>
<evidence type="ECO:0000313" key="5">
    <source>
        <dbReference type="EMBL" id="UWZ82747.1"/>
    </source>
</evidence>
<name>A0A9J7BJN2_9BACT</name>
<keyword evidence="4" id="KW-0804">Transcription</keyword>
<comment type="similarity">
    <text evidence="1">Belongs to the BlaI transcriptional regulatory family.</text>
</comment>
<dbReference type="RefSeq" id="WP_260791938.1">
    <property type="nucleotide sequence ID" value="NZ_CP093313.1"/>
</dbReference>
<dbReference type="KEGG" id="orp:MOP44_19510"/>
<dbReference type="InterPro" id="IPR005650">
    <property type="entry name" value="BlaI_family"/>
</dbReference>
<keyword evidence="3" id="KW-0238">DNA-binding</keyword>
<dbReference type="SUPFAM" id="SSF46785">
    <property type="entry name" value="Winged helix' DNA-binding domain"/>
    <property type="match status" value="1"/>
</dbReference>
<dbReference type="EMBL" id="CP093313">
    <property type="protein sequence ID" value="UWZ82747.1"/>
    <property type="molecule type" value="Genomic_DNA"/>
</dbReference>
<accession>A0A9J7BJN2</accession>